<keyword evidence="1" id="KW-0238">DNA-binding</keyword>
<dbReference type="EMBL" id="CP021694">
    <property type="protein sequence ID" value="ARX34375.1"/>
    <property type="molecule type" value="Genomic_DNA"/>
</dbReference>
<dbReference type="SUPFAM" id="SSF52172">
    <property type="entry name" value="CheY-like"/>
    <property type="match status" value="1"/>
</dbReference>
<dbReference type="Pfam" id="PF00196">
    <property type="entry name" value="GerE"/>
    <property type="match status" value="1"/>
</dbReference>
<evidence type="ECO:0000313" key="7">
    <source>
        <dbReference type="Proteomes" id="UP000254191"/>
    </source>
</evidence>
<evidence type="ECO:0000313" key="3">
    <source>
        <dbReference type="EMBL" id="ARX34375.1"/>
    </source>
</evidence>
<dbReference type="InterPro" id="IPR011006">
    <property type="entry name" value="CheY-like_superfamily"/>
</dbReference>
<dbReference type="KEGG" id="pvl:AOB99_10370"/>
<evidence type="ECO:0000313" key="5">
    <source>
        <dbReference type="EMBL" id="SUC40035.1"/>
    </source>
</evidence>
<reference evidence="5 7" key="2">
    <citation type="submission" date="2018-06" db="EMBL/GenBank/DDBJ databases">
        <authorList>
            <consortium name="Pathogen Informatics"/>
            <person name="Doyle S."/>
        </authorList>
    </citation>
    <scope>NUCLEOTIDE SEQUENCE [LARGE SCALE GENOMIC DNA]</scope>
    <source>
        <strain evidence="5 7">NCTC11938</strain>
    </source>
</reference>
<dbReference type="GO" id="GO:0003677">
    <property type="term" value="F:DNA binding"/>
    <property type="evidence" value="ECO:0007669"/>
    <property type="project" value="UniProtKB-KW"/>
</dbReference>
<dbReference type="OMA" id="VYVHKRH"/>
<name>A0A1Z1SV18_PROMI</name>
<dbReference type="Proteomes" id="UP001171165">
    <property type="component" value="Unassembled WGS sequence"/>
</dbReference>
<proteinExistence type="predicted"/>
<protein>
    <submittedName>
        <fullName evidence="3">Capsule biosynthesis protein CapA</fullName>
    </submittedName>
    <submittedName>
        <fullName evidence="5">Colanic acid capsular biosynthesis activation protein</fullName>
    </submittedName>
    <submittedName>
        <fullName evidence="4">Response regulator transcription factor</fullName>
    </submittedName>
</protein>
<gene>
    <name evidence="5" type="primary">rcsA</name>
    <name evidence="3" type="ORF">AM402_09535</name>
    <name evidence="5" type="ORF">NCTC11938_04317</name>
    <name evidence="4" type="ORF">PW210_002178</name>
</gene>
<sequence length="200" mass="24142">MKILIIDECYFTRNGIRHFFLKKNVRHEIIDMSSIEEANHYINNSMPDIIFIDLTKYCREVAHCQHLQYFFSLTQECRLYLYIDANYPDKDRPIALTNNCFILAKRVLPWVLERTSTLTSRCQVFFPTYKHSLCSIFSIQEQKIINYWMGELPNYQIAKKLKISNSTVYSHKRHITEKINVKNRIELFFIYNILKYIYEK</sequence>
<dbReference type="RefSeq" id="WP_004243578.1">
    <property type="nucleotide sequence ID" value="NZ_ABFCQN020000029.1"/>
</dbReference>
<evidence type="ECO:0000313" key="8">
    <source>
        <dbReference type="Proteomes" id="UP001171165"/>
    </source>
</evidence>
<feature type="domain" description="HTH luxR-type" evidence="2">
    <location>
        <begin position="130"/>
        <end position="195"/>
    </location>
</feature>
<evidence type="ECO:0000256" key="1">
    <source>
        <dbReference type="ARBA" id="ARBA00023125"/>
    </source>
</evidence>
<evidence type="ECO:0000313" key="4">
    <source>
        <dbReference type="EMBL" id="EKW9776356.1"/>
    </source>
</evidence>
<dbReference type="SUPFAM" id="SSF46894">
    <property type="entry name" value="C-terminal effector domain of the bipartite response regulators"/>
    <property type="match status" value="1"/>
</dbReference>
<dbReference type="EMBL" id="UGTS01000006">
    <property type="protein sequence ID" value="SUC40035.1"/>
    <property type="molecule type" value="Genomic_DNA"/>
</dbReference>
<dbReference type="PROSITE" id="PS50043">
    <property type="entry name" value="HTH_LUXR_2"/>
    <property type="match status" value="1"/>
</dbReference>
<dbReference type="Proteomes" id="UP000254191">
    <property type="component" value="Unassembled WGS sequence"/>
</dbReference>
<dbReference type="InterPro" id="IPR036388">
    <property type="entry name" value="WH-like_DNA-bd_sf"/>
</dbReference>
<dbReference type="InterPro" id="IPR016032">
    <property type="entry name" value="Sig_transdc_resp-reg_C-effctor"/>
</dbReference>
<accession>A0A1Z1SV18</accession>
<dbReference type="Gene3D" id="1.10.10.10">
    <property type="entry name" value="Winged helix-like DNA-binding domain superfamily/Winged helix DNA-binding domain"/>
    <property type="match status" value="1"/>
</dbReference>
<dbReference type="SMART" id="SM00421">
    <property type="entry name" value="HTH_LUXR"/>
    <property type="match status" value="1"/>
</dbReference>
<dbReference type="EMBL" id="ABKSPD020000007">
    <property type="protein sequence ID" value="EKW9776356.1"/>
    <property type="molecule type" value="Genomic_DNA"/>
</dbReference>
<dbReference type="STRING" id="584.AOUC001_07155"/>
<evidence type="ECO:0000259" key="2">
    <source>
        <dbReference type="PROSITE" id="PS50043"/>
    </source>
</evidence>
<evidence type="ECO:0000313" key="6">
    <source>
        <dbReference type="Proteomes" id="UP000195540"/>
    </source>
</evidence>
<dbReference type="OrthoDB" id="6623657at2"/>
<organism evidence="4 8">
    <name type="scientific">Proteus mirabilis</name>
    <dbReference type="NCBI Taxonomy" id="584"/>
    <lineage>
        <taxon>Bacteria</taxon>
        <taxon>Pseudomonadati</taxon>
        <taxon>Pseudomonadota</taxon>
        <taxon>Gammaproteobacteria</taxon>
        <taxon>Enterobacterales</taxon>
        <taxon>Morganellaceae</taxon>
        <taxon>Proteus</taxon>
    </lineage>
</organism>
<dbReference type="GO" id="GO:0006355">
    <property type="term" value="P:regulation of DNA-templated transcription"/>
    <property type="evidence" value="ECO:0007669"/>
    <property type="project" value="InterPro"/>
</dbReference>
<dbReference type="CDD" id="cd06170">
    <property type="entry name" value="LuxR_C_like"/>
    <property type="match status" value="1"/>
</dbReference>
<reference evidence="3 6" key="1">
    <citation type="submission" date="2017-05" db="EMBL/GenBank/DDBJ databases">
        <title>Whole genome sequencing of Proteus mirabilis AR_0155.</title>
        <authorList>
            <person name="Conlan S."/>
            <person name="Thomas P.J."/>
            <person name="Mullikin J."/>
            <person name="Frank K.M."/>
            <person name="Segre J.A."/>
        </authorList>
    </citation>
    <scope>NUCLEOTIDE SEQUENCE [LARGE SCALE GENOMIC DNA]</scope>
    <source>
        <strain evidence="3 6">AR_0155</strain>
    </source>
</reference>
<dbReference type="Proteomes" id="UP000195540">
    <property type="component" value="Chromosome"/>
</dbReference>
<dbReference type="InterPro" id="IPR000792">
    <property type="entry name" value="Tscrpt_reg_LuxR_C"/>
</dbReference>
<dbReference type="GeneID" id="6801113"/>
<dbReference type="AlphaFoldDB" id="A0A1Z1SV18"/>
<reference evidence="4" key="3">
    <citation type="submission" date="2023-06" db="EMBL/GenBank/DDBJ databases">
        <authorList>
            <consortium name="Clinical and Environmental Microbiology Branch: Whole genome sequencing antimicrobial resistance pathogens in the healthcare setting"/>
        </authorList>
    </citation>
    <scope>NUCLEOTIDE SEQUENCE</scope>
    <source>
        <strain evidence="4">Microbial</strain>
    </source>
</reference>